<accession>A0A4R9LU13</accession>
<dbReference type="PANTHER" id="PTHR32282:SF15">
    <property type="entry name" value="PENICILLIN-BINDING PROTEIN 1C"/>
    <property type="match status" value="1"/>
</dbReference>
<sequence>MSFSFLLRPKWGIPLGISLAVAVYLCIPVSSDDFKSQSSLKIVSKEKESLGSRSNTAGALRDWVSIDEYPEHVLQAVILAEDKRFYFHPGFDPVALGGALYSLFHWKEKVRGGSTITQQLVRIHSSSIRKLPKWIRKSVEILVSIRYTLWLSKKEILEAYLNSVTIRSNYEGFPAASLRYFKKHIRFLSMEEGIALVVLIRSNSPNIDMFVKRVEDLNRRLNIETPLQTSYLISSLEFVSPEKKKEEELKSENHHFKFWIQSLLPDTNGILETRFSNEVNRHLHHIVLSELDGLKKYNVSNASVVVLEIPEKDSSYVDLIGMIGSRNFFEDGFGQVNGSLAYRDAGSTLKPLLYASAMEKKLISVNSILNDENKTFILEKGEGSYTPRNADLKFWGDMTVAEALANSRNIPAVEVIQRLGVPEFLDFLKRSGMNHLKEKPNFYGQGLSLGTGGASLFQLTRAYASFPLDGKLPQVFLGKNQSKDIFYGKSERLFSKETAEEISFILKDSKIRSRAFGNRSFMDFPFPVSVKTGTSKDFRNSWTIGYTKRYVVGAWVGNFSGEKTMEVSGSWGAGRIFHSVMRYLMAKESDKSYVPSVTEAVRICRKTGKLAKDVCPHVSLYIRPSGFPKEFCLKHGLETDISEVDSVSILTPSDGQIFIYNPNLSKENQQIPVRLKNYSHSFAKRKTNLYLNRSYLVSLSQAGEARIPIVRGKHVLSIQEDGKEIQEINFQVR</sequence>
<reference evidence="14" key="1">
    <citation type="journal article" date="2019" name="PLoS Negl. Trop. Dis.">
        <title>Revisiting the worldwide diversity of Leptospira species in the environment.</title>
        <authorList>
            <person name="Vincent A.T."/>
            <person name="Schiettekatte O."/>
            <person name="Bourhy P."/>
            <person name="Veyrier F.J."/>
            <person name="Picardeau M."/>
        </authorList>
    </citation>
    <scope>NUCLEOTIDE SEQUENCE [LARGE SCALE GENOMIC DNA]</scope>
    <source>
        <strain evidence="14">201300427</strain>
    </source>
</reference>
<dbReference type="InterPro" id="IPR050396">
    <property type="entry name" value="Glycosyltr_51/Transpeptidase"/>
</dbReference>
<dbReference type="SUPFAM" id="SSF56601">
    <property type="entry name" value="beta-lactamase/transpeptidase-like"/>
    <property type="match status" value="1"/>
</dbReference>
<dbReference type="GO" id="GO:0008955">
    <property type="term" value="F:peptidoglycan glycosyltransferase activity"/>
    <property type="evidence" value="ECO:0007669"/>
    <property type="project" value="UniProtKB-EC"/>
</dbReference>
<keyword evidence="9" id="KW-0511">Multifunctional enzyme</keyword>
<proteinExistence type="inferred from homology"/>
<dbReference type="GO" id="GO:0004180">
    <property type="term" value="F:carboxypeptidase activity"/>
    <property type="evidence" value="ECO:0007669"/>
    <property type="project" value="UniProtKB-KW"/>
</dbReference>
<evidence type="ECO:0000256" key="2">
    <source>
        <dbReference type="ARBA" id="ARBA00007090"/>
    </source>
</evidence>
<dbReference type="Proteomes" id="UP000298058">
    <property type="component" value="Unassembled WGS sequence"/>
</dbReference>
<dbReference type="Gene3D" id="3.40.710.10">
    <property type="entry name" value="DD-peptidase/beta-lactamase superfamily"/>
    <property type="match status" value="1"/>
</dbReference>
<evidence type="ECO:0000313" key="15">
    <source>
        <dbReference type="Proteomes" id="UP000298058"/>
    </source>
</evidence>
<comment type="pathway">
    <text evidence="1">Cell wall biogenesis; peptidoglycan biosynthesis.</text>
</comment>
<evidence type="ECO:0000259" key="12">
    <source>
        <dbReference type="Pfam" id="PF00905"/>
    </source>
</evidence>
<dbReference type="InterPro" id="IPR001264">
    <property type="entry name" value="Glyco_trans_51"/>
</dbReference>
<keyword evidence="5" id="KW-0645">Protease</keyword>
<dbReference type="OrthoDB" id="343702at2"/>
<evidence type="ECO:0000256" key="3">
    <source>
        <dbReference type="ARBA" id="ARBA00007739"/>
    </source>
</evidence>
<comment type="similarity">
    <text evidence="3">In the N-terminal section; belongs to the glycosyltransferase 51 family.</text>
</comment>
<comment type="catalytic activity">
    <reaction evidence="11">
        <text>[GlcNAc-(1-&gt;4)-Mur2Ac(oyl-L-Ala-gamma-D-Glu-L-Lys-D-Ala-D-Ala)](n)-di-trans,octa-cis-undecaprenyl diphosphate + beta-D-GlcNAc-(1-&gt;4)-Mur2Ac(oyl-L-Ala-gamma-D-Glu-L-Lys-D-Ala-D-Ala)-di-trans,octa-cis-undecaprenyl diphosphate = [GlcNAc-(1-&gt;4)-Mur2Ac(oyl-L-Ala-gamma-D-Glu-L-Lys-D-Ala-D-Ala)](n+1)-di-trans,octa-cis-undecaprenyl diphosphate + di-trans,octa-cis-undecaprenyl diphosphate + H(+)</text>
        <dbReference type="Rhea" id="RHEA:23708"/>
        <dbReference type="Rhea" id="RHEA-COMP:9602"/>
        <dbReference type="Rhea" id="RHEA-COMP:9603"/>
        <dbReference type="ChEBI" id="CHEBI:15378"/>
        <dbReference type="ChEBI" id="CHEBI:58405"/>
        <dbReference type="ChEBI" id="CHEBI:60033"/>
        <dbReference type="ChEBI" id="CHEBI:78435"/>
        <dbReference type="EC" id="2.4.99.28"/>
    </reaction>
</comment>
<dbReference type="InterPro" id="IPR001460">
    <property type="entry name" value="PCN-bd_Tpept"/>
</dbReference>
<feature type="domain" description="Glycosyl transferase family 51" evidence="13">
    <location>
        <begin position="59"/>
        <end position="204"/>
    </location>
</feature>
<dbReference type="GO" id="GO:0009252">
    <property type="term" value="P:peptidoglycan biosynthetic process"/>
    <property type="evidence" value="ECO:0007669"/>
    <property type="project" value="TreeGrafter"/>
</dbReference>
<comment type="caution">
    <text evidence="14">The sequence shown here is derived from an EMBL/GenBank/DDBJ whole genome shotgun (WGS) entry which is preliminary data.</text>
</comment>
<dbReference type="RefSeq" id="WP_135761829.1">
    <property type="nucleotide sequence ID" value="NZ_RQHW01000078.1"/>
</dbReference>
<dbReference type="Gene3D" id="1.10.3810.10">
    <property type="entry name" value="Biosynthetic peptidoglycan transglycosylase-like"/>
    <property type="match status" value="1"/>
</dbReference>
<gene>
    <name evidence="14" type="ORF">EHS15_17200</name>
</gene>
<name>A0A4R9LU13_9LEPT</name>
<organism evidence="14 15">
    <name type="scientific">Leptospira idonii</name>
    <dbReference type="NCBI Taxonomy" id="1193500"/>
    <lineage>
        <taxon>Bacteria</taxon>
        <taxon>Pseudomonadati</taxon>
        <taxon>Spirochaetota</taxon>
        <taxon>Spirochaetia</taxon>
        <taxon>Leptospirales</taxon>
        <taxon>Leptospiraceae</taxon>
        <taxon>Leptospira</taxon>
    </lineage>
</organism>
<evidence type="ECO:0000313" key="14">
    <source>
        <dbReference type="EMBL" id="TGN17275.1"/>
    </source>
</evidence>
<dbReference type="Pfam" id="PF00905">
    <property type="entry name" value="Transpeptidase"/>
    <property type="match status" value="1"/>
</dbReference>
<evidence type="ECO:0000256" key="9">
    <source>
        <dbReference type="ARBA" id="ARBA00023268"/>
    </source>
</evidence>
<protein>
    <recommendedName>
        <fullName evidence="10">peptidoglycan glycosyltransferase</fullName>
        <ecNumber evidence="10">2.4.99.28</ecNumber>
    </recommendedName>
</protein>
<dbReference type="InterPro" id="IPR012338">
    <property type="entry name" value="Beta-lactam/transpept-like"/>
</dbReference>
<evidence type="ECO:0000256" key="1">
    <source>
        <dbReference type="ARBA" id="ARBA00004752"/>
    </source>
</evidence>
<dbReference type="EC" id="2.4.99.28" evidence="10"/>
<dbReference type="GO" id="GO:0030288">
    <property type="term" value="C:outer membrane-bounded periplasmic space"/>
    <property type="evidence" value="ECO:0007669"/>
    <property type="project" value="TreeGrafter"/>
</dbReference>
<dbReference type="EMBL" id="RQHW01000078">
    <property type="protein sequence ID" value="TGN17275.1"/>
    <property type="molecule type" value="Genomic_DNA"/>
</dbReference>
<dbReference type="InterPro" id="IPR036950">
    <property type="entry name" value="PBP_transglycosylase"/>
</dbReference>
<dbReference type="InterPro" id="IPR023346">
    <property type="entry name" value="Lysozyme-like_dom_sf"/>
</dbReference>
<evidence type="ECO:0000256" key="5">
    <source>
        <dbReference type="ARBA" id="ARBA00022670"/>
    </source>
</evidence>
<keyword evidence="8" id="KW-0378">Hydrolase</keyword>
<evidence type="ECO:0000256" key="10">
    <source>
        <dbReference type="ARBA" id="ARBA00044770"/>
    </source>
</evidence>
<evidence type="ECO:0000256" key="6">
    <source>
        <dbReference type="ARBA" id="ARBA00022676"/>
    </source>
</evidence>
<dbReference type="GO" id="GO:0006508">
    <property type="term" value="P:proteolysis"/>
    <property type="evidence" value="ECO:0007669"/>
    <property type="project" value="UniProtKB-KW"/>
</dbReference>
<evidence type="ECO:0000256" key="7">
    <source>
        <dbReference type="ARBA" id="ARBA00022679"/>
    </source>
</evidence>
<evidence type="ECO:0000256" key="4">
    <source>
        <dbReference type="ARBA" id="ARBA00022645"/>
    </source>
</evidence>
<evidence type="ECO:0000256" key="11">
    <source>
        <dbReference type="ARBA" id="ARBA00049902"/>
    </source>
</evidence>
<keyword evidence="4" id="KW-0121">Carboxypeptidase</keyword>
<dbReference type="PANTHER" id="PTHR32282">
    <property type="entry name" value="BINDING PROTEIN TRANSPEPTIDASE, PUTATIVE-RELATED"/>
    <property type="match status" value="1"/>
</dbReference>
<evidence type="ECO:0000259" key="13">
    <source>
        <dbReference type="Pfam" id="PF00912"/>
    </source>
</evidence>
<dbReference type="Pfam" id="PF00912">
    <property type="entry name" value="Transgly"/>
    <property type="match status" value="1"/>
</dbReference>
<evidence type="ECO:0000256" key="8">
    <source>
        <dbReference type="ARBA" id="ARBA00022801"/>
    </source>
</evidence>
<keyword evidence="15" id="KW-1185">Reference proteome</keyword>
<keyword evidence="7" id="KW-0808">Transferase</keyword>
<comment type="similarity">
    <text evidence="2">In the C-terminal section; belongs to the transpeptidase family.</text>
</comment>
<dbReference type="SUPFAM" id="SSF53955">
    <property type="entry name" value="Lysozyme-like"/>
    <property type="match status" value="1"/>
</dbReference>
<dbReference type="AlphaFoldDB" id="A0A4R9LU13"/>
<dbReference type="GO" id="GO:0008658">
    <property type="term" value="F:penicillin binding"/>
    <property type="evidence" value="ECO:0007669"/>
    <property type="project" value="InterPro"/>
</dbReference>
<feature type="domain" description="Penicillin-binding protein transpeptidase" evidence="12">
    <location>
        <begin position="345"/>
        <end position="555"/>
    </location>
</feature>
<keyword evidence="6" id="KW-0328">Glycosyltransferase</keyword>